<reference evidence="1" key="1">
    <citation type="submission" date="2021-03" db="EMBL/GenBank/DDBJ databases">
        <title>Draft genome sequence of rust myrtle Austropuccinia psidii MF-1, a brazilian biotype.</title>
        <authorList>
            <person name="Quecine M.C."/>
            <person name="Pachon D.M.R."/>
            <person name="Bonatelli M.L."/>
            <person name="Correr F.H."/>
            <person name="Franceschini L.M."/>
            <person name="Leite T.F."/>
            <person name="Margarido G.R.A."/>
            <person name="Almeida C.A."/>
            <person name="Ferrarezi J.A."/>
            <person name="Labate C.A."/>
        </authorList>
    </citation>
    <scope>NUCLEOTIDE SEQUENCE</scope>
    <source>
        <strain evidence="1">MF-1</strain>
    </source>
</reference>
<keyword evidence="2" id="KW-1185">Reference proteome</keyword>
<name>A0A9Q3DKF6_9BASI</name>
<proteinExistence type="predicted"/>
<accession>A0A9Q3DKF6</accession>
<evidence type="ECO:0000313" key="2">
    <source>
        <dbReference type="Proteomes" id="UP000765509"/>
    </source>
</evidence>
<comment type="caution">
    <text evidence="1">The sequence shown here is derived from an EMBL/GenBank/DDBJ whole genome shotgun (WGS) entry which is preliminary data.</text>
</comment>
<protein>
    <submittedName>
        <fullName evidence="1">Uncharacterized protein</fullName>
    </submittedName>
</protein>
<organism evidence="1 2">
    <name type="scientific">Austropuccinia psidii MF-1</name>
    <dbReference type="NCBI Taxonomy" id="1389203"/>
    <lineage>
        <taxon>Eukaryota</taxon>
        <taxon>Fungi</taxon>
        <taxon>Dikarya</taxon>
        <taxon>Basidiomycota</taxon>
        <taxon>Pucciniomycotina</taxon>
        <taxon>Pucciniomycetes</taxon>
        <taxon>Pucciniales</taxon>
        <taxon>Sphaerophragmiaceae</taxon>
        <taxon>Austropuccinia</taxon>
    </lineage>
</organism>
<gene>
    <name evidence="1" type="ORF">O181_043392</name>
</gene>
<evidence type="ECO:0000313" key="1">
    <source>
        <dbReference type="EMBL" id="MBW0503677.1"/>
    </source>
</evidence>
<dbReference type="EMBL" id="AVOT02017515">
    <property type="protein sequence ID" value="MBW0503677.1"/>
    <property type="molecule type" value="Genomic_DNA"/>
</dbReference>
<dbReference type="AlphaFoldDB" id="A0A9Q3DKF6"/>
<dbReference type="Proteomes" id="UP000765509">
    <property type="component" value="Unassembled WGS sequence"/>
</dbReference>
<sequence length="112" mass="12127">MAIVSDWLMEVDWKLTEDCGISTISSAMVASIPQSLQTTSMNQGIAESTSYCHEYVEGQLKLQSLYFLVAALQSLVYWAGKGTITSKASTSLSIPSGPGILACYSHQRSARE</sequence>